<accession>A0A9D1SXZ3</accession>
<protein>
    <submittedName>
        <fullName evidence="5">Winged helix-turn-helix transcriptional regulator</fullName>
    </submittedName>
</protein>
<dbReference type="SUPFAM" id="SSF46785">
    <property type="entry name" value="Winged helix' DNA-binding domain"/>
    <property type="match status" value="1"/>
</dbReference>
<evidence type="ECO:0000259" key="4">
    <source>
        <dbReference type="PROSITE" id="PS50987"/>
    </source>
</evidence>
<dbReference type="PANTHER" id="PTHR43132">
    <property type="entry name" value="ARSENICAL RESISTANCE OPERON REPRESSOR ARSR-RELATED"/>
    <property type="match status" value="1"/>
</dbReference>
<keyword evidence="2" id="KW-0238">DNA-binding</keyword>
<proteinExistence type="predicted"/>
<dbReference type="Pfam" id="PF01022">
    <property type="entry name" value="HTH_5"/>
    <property type="match status" value="1"/>
</dbReference>
<dbReference type="PRINTS" id="PR00778">
    <property type="entry name" value="HTHARSR"/>
</dbReference>
<evidence type="ECO:0000313" key="5">
    <source>
        <dbReference type="EMBL" id="HIV00850.1"/>
    </source>
</evidence>
<organism evidence="5 6">
    <name type="scientific">Candidatus Stercoripulliclostridium merdipullorum</name>
    <dbReference type="NCBI Taxonomy" id="2840952"/>
    <lineage>
        <taxon>Bacteria</taxon>
        <taxon>Bacillati</taxon>
        <taxon>Bacillota</taxon>
        <taxon>Clostridia</taxon>
        <taxon>Eubacteriales</taxon>
        <taxon>Candidatus Stercoripulliclostridium</taxon>
    </lineage>
</organism>
<dbReference type="PROSITE" id="PS50987">
    <property type="entry name" value="HTH_ARSR_2"/>
    <property type="match status" value="1"/>
</dbReference>
<comment type="caution">
    <text evidence="5">The sequence shown here is derived from an EMBL/GenBank/DDBJ whole genome shotgun (WGS) entry which is preliminary data.</text>
</comment>
<dbReference type="Proteomes" id="UP000886891">
    <property type="component" value="Unassembled WGS sequence"/>
</dbReference>
<dbReference type="NCBIfam" id="NF033788">
    <property type="entry name" value="HTH_metalloreg"/>
    <property type="match status" value="1"/>
</dbReference>
<gene>
    <name evidence="5" type="ORF">IAB14_07040</name>
</gene>
<dbReference type="InterPro" id="IPR051011">
    <property type="entry name" value="Metal_resp_trans_reg"/>
</dbReference>
<dbReference type="InterPro" id="IPR036388">
    <property type="entry name" value="WH-like_DNA-bd_sf"/>
</dbReference>
<dbReference type="CDD" id="cd00090">
    <property type="entry name" value="HTH_ARSR"/>
    <property type="match status" value="1"/>
</dbReference>
<dbReference type="InterPro" id="IPR036390">
    <property type="entry name" value="WH_DNA-bd_sf"/>
</dbReference>
<sequence length="122" mass="13889">MMKKNARDAVCNKIVSDEVEVLIRTYLPSNEILSEMCNFFSLFSDVTRVKMLSALAISELCVSDLAGLLELNQTTVSHQLKLLRDAGMVDTRRTGKIIYYRLINEKFNDIMLTGAENLKIKR</sequence>
<feature type="domain" description="HTH arsR-type" evidence="4">
    <location>
        <begin position="28"/>
        <end position="122"/>
    </location>
</feature>
<evidence type="ECO:0000256" key="1">
    <source>
        <dbReference type="ARBA" id="ARBA00023015"/>
    </source>
</evidence>
<name>A0A9D1SXZ3_9FIRM</name>
<evidence type="ECO:0000256" key="3">
    <source>
        <dbReference type="ARBA" id="ARBA00023163"/>
    </source>
</evidence>
<dbReference type="AlphaFoldDB" id="A0A9D1SXZ3"/>
<reference evidence="5" key="2">
    <citation type="journal article" date="2021" name="PeerJ">
        <title>Extensive microbial diversity within the chicken gut microbiome revealed by metagenomics and culture.</title>
        <authorList>
            <person name="Gilroy R."/>
            <person name="Ravi A."/>
            <person name="Getino M."/>
            <person name="Pursley I."/>
            <person name="Horton D.L."/>
            <person name="Alikhan N.F."/>
            <person name="Baker D."/>
            <person name="Gharbi K."/>
            <person name="Hall N."/>
            <person name="Watson M."/>
            <person name="Adriaenssens E.M."/>
            <person name="Foster-Nyarko E."/>
            <person name="Jarju S."/>
            <person name="Secka A."/>
            <person name="Antonio M."/>
            <person name="Oren A."/>
            <person name="Chaudhuri R.R."/>
            <person name="La Ragione R."/>
            <person name="Hildebrand F."/>
            <person name="Pallen M.J."/>
        </authorList>
    </citation>
    <scope>NUCLEOTIDE SEQUENCE</scope>
    <source>
        <strain evidence="5">23406</strain>
    </source>
</reference>
<dbReference type="InterPro" id="IPR011991">
    <property type="entry name" value="ArsR-like_HTH"/>
</dbReference>
<dbReference type="GO" id="GO:0003700">
    <property type="term" value="F:DNA-binding transcription factor activity"/>
    <property type="evidence" value="ECO:0007669"/>
    <property type="project" value="InterPro"/>
</dbReference>
<evidence type="ECO:0000313" key="6">
    <source>
        <dbReference type="Proteomes" id="UP000886891"/>
    </source>
</evidence>
<dbReference type="InterPro" id="IPR001845">
    <property type="entry name" value="HTH_ArsR_DNA-bd_dom"/>
</dbReference>
<reference evidence="5" key="1">
    <citation type="submission" date="2020-10" db="EMBL/GenBank/DDBJ databases">
        <authorList>
            <person name="Gilroy R."/>
        </authorList>
    </citation>
    <scope>NUCLEOTIDE SEQUENCE</scope>
    <source>
        <strain evidence="5">23406</strain>
    </source>
</reference>
<keyword evidence="3" id="KW-0804">Transcription</keyword>
<dbReference type="SMART" id="SM00418">
    <property type="entry name" value="HTH_ARSR"/>
    <property type="match status" value="1"/>
</dbReference>
<dbReference type="EMBL" id="DVOH01000057">
    <property type="protein sequence ID" value="HIV00850.1"/>
    <property type="molecule type" value="Genomic_DNA"/>
</dbReference>
<keyword evidence="1" id="KW-0805">Transcription regulation</keyword>
<evidence type="ECO:0000256" key="2">
    <source>
        <dbReference type="ARBA" id="ARBA00023125"/>
    </source>
</evidence>
<dbReference type="GO" id="GO:0003677">
    <property type="term" value="F:DNA binding"/>
    <property type="evidence" value="ECO:0007669"/>
    <property type="project" value="UniProtKB-KW"/>
</dbReference>
<dbReference type="Gene3D" id="1.10.10.10">
    <property type="entry name" value="Winged helix-like DNA-binding domain superfamily/Winged helix DNA-binding domain"/>
    <property type="match status" value="1"/>
</dbReference>
<dbReference type="PANTHER" id="PTHR43132:SF6">
    <property type="entry name" value="HTH-TYPE TRANSCRIPTIONAL REPRESSOR CZRA"/>
    <property type="match status" value="1"/>
</dbReference>